<dbReference type="EMBL" id="CP055153">
    <property type="protein sequence ID" value="QMU29870.1"/>
    <property type="molecule type" value="Genomic_DNA"/>
</dbReference>
<gene>
    <name evidence="1" type="ORF">HUW48_18390</name>
</gene>
<proteinExistence type="predicted"/>
<organism evidence="1 2">
    <name type="scientific">Adhaeribacter radiodurans</name>
    <dbReference type="NCBI Taxonomy" id="2745197"/>
    <lineage>
        <taxon>Bacteria</taxon>
        <taxon>Pseudomonadati</taxon>
        <taxon>Bacteroidota</taxon>
        <taxon>Cytophagia</taxon>
        <taxon>Cytophagales</taxon>
        <taxon>Hymenobacteraceae</taxon>
        <taxon>Adhaeribacter</taxon>
    </lineage>
</organism>
<dbReference type="Proteomes" id="UP000514509">
    <property type="component" value="Chromosome"/>
</dbReference>
<keyword evidence="2" id="KW-1185">Reference proteome</keyword>
<reference evidence="1 2" key="2">
    <citation type="submission" date="2020-08" db="EMBL/GenBank/DDBJ databases">
        <title>Adhaeribacter dokdonensis sp. nov., isolated from the rhizosphere of Elymus tsukushiensis, a plant native to the Dokdo Islands, Republic of Korea.</title>
        <authorList>
            <person name="Ghim S.Y."/>
        </authorList>
    </citation>
    <scope>NUCLEOTIDE SEQUENCE [LARGE SCALE GENOMIC DNA]</scope>
    <source>
        <strain evidence="1 2">KUDC8001</strain>
    </source>
</reference>
<dbReference type="RefSeq" id="WP_182412330.1">
    <property type="nucleotide sequence ID" value="NZ_CP055153.1"/>
</dbReference>
<reference evidence="1 2" key="1">
    <citation type="submission" date="2020-06" db="EMBL/GenBank/DDBJ databases">
        <authorList>
            <person name="Hwang Y.J."/>
        </authorList>
    </citation>
    <scope>NUCLEOTIDE SEQUENCE [LARGE SCALE GENOMIC DNA]</scope>
    <source>
        <strain evidence="1 2">KUDC8001</strain>
    </source>
</reference>
<dbReference type="AlphaFoldDB" id="A0A7L7LAM1"/>
<evidence type="ECO:0000313" key="2">
    <source>
        <dbReference type="Proteomes" id="UP000514509"/>
    </source>
</evidence>
<name>A0A7L7LAM1_9BACT</name>
<dbReference type="KEGG" id="add:HUW48_18390"/>
<sequence>MKQLIECILQFGNLNKQQVDLITNKVKEIELLKDEYFRKQVKFPDKSVSW</sequence>
<evidence type="ECO:0000313" key="1">
    <source>
        <dbReference type="EMBL" id="QMU29870.1"/>
    </source>
</evidence>
<protein>
    <submittedName>
        <fullName evidence="1">Uncharacterized protein</fullName>
    </submittedName>
</protein>
<accession>A0A7L7LAM1</accession>